<dbReference type="EMBL" id="LVWG01000017">
    <property type="protein sequence ID" value="KZK74900.1"/>
    <property type="molecule type" value="Genomic_DNA"/>
</dbReference>
<evidence type="ECO:0000313" key="3">
    <source>
        <dbReference type="EMBL" id="KZK74900.1"/>
    </source>
</evidence>
<dbReference type="Proteomes" id="UP000076481">
    <property type="component" value="Unassembled WGS sequence"/>
</dbReference>
<comment type="caution">
    <text evidence="3">The sequence shown here is derived from an EMBL/GenBank/DDBJ whole genome shotgun (WGS) entry which is preliminary data.</text>
</comment>
<evidence type="ECO:0000259" key="2">
    <source>
        <dbReference type="Pfam" id="PF09603"/>
    </source>
</evidence>
<dbReference type="RefSeq" id="WP_303681024.1">
    <property type="nucleotide sequence ID" value="NZ_LVWG01000017.1"/>
</dbReference>
<evidence type="ECO:0000313" key="4">
    <source>
        <dbReference type="Proteomes" id="UP000076481"/>
    </source>
</evidence>
<dbReference type="InterPro" id="IPR011871">
    <property type="entry name" value="Fib_succ_major"/>
</dbReference>
<dbReference type="PROSITE" id="PS51257">
    <property type="entry name" value="PROKAR_LIPOPROTEIN"/>
    <property type="match status" value="1"/>
</dbReference>
<name>A0A165M7C7_PELLU</name>
<feature type="domain" description="Fibrobacter succinogenes major paralogous" evidence="2">
    <location>
        <begin position="38"/>
        <end position="219"/>
    </location>
</feature>
<accession>A0A165M7C7</accession>
<dbReference type="NCBIfam" id="TIGR02145">
    <property type="entry name" value="Fib_succ_major"/>
    <property type="match status" value="1"/>
</dbReference>
<feature type="signal peptide" evidence="1">
    <location>
        <begin position="1"/>
        <end position="26"/>
    </location>
</feature>
<feature type="chain" id="PRO_5007862370" description="Fibrobacter succinogenes major paralogous domain-containing protein" evidence="1">
    <location>
        <begin position="27"/>
        <end position="220"/>
    </location>
</feature>
<proteinExistence type="predicted"/>
<keyword evidence="1" id="KW-0732">Signal</keyword>
<organism evidence="3 4">
    <name type="scientific">Pelodictyon luteolum</name>
    <dbReference type="NCBI Taxonomy" id="1100"/>
    <lineage>
        <taxon>Bacteria</taxon>
        <taxon>Pseudomonadati</taxon>
        <taxon>Chlorobiota</taxon>
        <taxon>Chlorobiia</taxon>
        <taxon>Chlorobiales</taxon>
        <taxon>Chlorobiaceae</taxon>
        <taxon>Chlorobium/Pelodictyon group</taxon>
        <taxon>Pelodictyon</taxon>
    </lineage>
</organism>
<sequence>MHQTLKRTLACILFLLMAACSRPAPEAVDIDGNSYRTVRAGSMIWTAENLTVSRFRNGEPIPEVRDAAEWAALTTPAWCWNSNSPENGKKYGKLYNWHAVNDPRGLAPEGWHVATDAEWTLLSELLGGEGVAGGKLKAVKGWTEPNEGAEDAIGFRLLPAGARRDTDGDYMEPGGYNRLWTSTEISGKAAWGRSIGYFDATLRRGKANKNTGFSVRCVKD</sequence>
<dbReference type="Pfam" id="PF09603">
    <property type="entry name" value="Fib_succ_major"/>
    <property type="match status" value="1"/>
</dbReference>
<reference evidence="3 4" key="1">
    <citation type="submission" date="2016-03" db="EMBL/GenBank/DDBJ databases">
        <title>Speciation and ecological success in dimly lit waters: horizontal gene transfer in a green sulfur bacteria bloom unveiled by metagenomic assembly.</title>
        <authorList>
            <person name="Llorens-Mares T."/>
            <person name="Liu Z."/>
            <person name="Allen L.Z."/>
            <person name="Rusch D.B."/>
            <person name="Craig M.T."/>
            <person name="Dupont C.L."/>
            <person name="Bryant D.A."/>
            <person name="Casamayor E.O."/>
        </authorList>
    </citation>
    <scope>NUCLEOTIDE SEQUENCE [LARGE SCALE GENOMIC DNA]</scope>
    <source>
        <strain evidence="3">CIII</strain>
    </source>
</reference>
<dbReference type="AlphaFoldDB" id="A0A165M7C7"/>
<evidence type="ECO:0000256" key="1">
    <source>
        <dbReference type="SAM" id="SignalP"/>
    </source>
</evidence>
<gene>
    <name evidence="3" type="ORF">A3K90_09980</name>
</gene>
<protein>
    <recommendedName>
        <fullName evidence="2">Fibrobacter succinogenes major paralogous domain-containing protein</fullName>
    </recommendedName>
</protein>